<organism evidence="4 5">
    <name type="scientific">Parafrankia irregularis</name>
    <dbReference type="NCBI Taxonomy" id="795642"/>
    <lineage>
        <taxon>Bacteria</taxon>
        <taxon>Bacillati</taxon>
        <taxon>Actinomycetota</taxon>
        <taxon>Actinomycetes</taxon>
        <taxon>Frankiales</taxon>
        <taxon>Frankiaceae</taxon>
        <taxon>Parafrankia</taxon>
    </lineage>
</organism>
<dbReference type="InterPro" id="IPR050109">
    <property type="entry name" value="HTH-type_TetR-like_transc_reg"/>
</dbReference>
<dbReference type="InterPro" id="IPR009057">
    <property type="entry name" value="Homeodomain-like_sf"/>
</dbReference>
<feature type="domain" description="HTH tetR-type" evidence="3">
    <location>
        <begin position="1"/>
        <end position="56"/>
    </location>
</feature>
<dbReference type="PRINTS" id="PR00455">
    <property type="entry name" value="HTHTETR"/>
</dbReference>
<dbReference type="Pfam" id="PF00440">
    <property type="entry name" value="TetR_N"/>
    <property type="match status" value="1"/>
</dbReference>
<sequence length="180" mass="19524">MIIDETVRCVREEGFGAASARHIAERAGVTWGVIQYHFGDRDGLFSAVVESGYQQLRASVESAQLPVTGTTRERVSALVDAAWAAFSAPTSMASLEISIATRVDRSASQAAYLESVAGQLHQLGGRLTDGPDDRLGDLVWAALRGLVLRQMVVREHLDFADDRALLVDVLVAYLDARHTT</sequence>
<dbReference type="Gene3D" id="1.10.357.10">
    <property type="entry name" value="Tetracycline Repressor, domain 2"/>
    <property type="match status" value="1"/>
</dbReference>
<reference evidence="5" key="1">
    <citation type="submission" date="2015-11" db="EMBL/GenBank/DDBJ databases">
        <authorList>
            <person name="Varghese N."/>
        </authorList>
    </citation>
    <scope>NUCLEOTIDE SEQUENCE [LARGE SCALE GENOMIC DNA]</scope>
    <source>
        <strain evidence="5">DSM 45899</strain>
    </source>
</reference>
<accession>A0A0S4QRL1</accession>
<proteinExistence type="predicted"/>
<name>A0A0S4QRL1_9ACTN</name>
<dbReference type="GO" id="GO:0003700">
    <property type="term" value="F:DNA-binding transcription factor activity"/>
    <property type="evidence" value="ECO:0007669"/>
    <property type="project" value="TreeGrafter"/>
</dbReference>
<feature type="DNA-binding region" description="H-T-H motif" evidence="2">
    <location>
        <begin position="19"/>
        <end position="38"/>
    </location>
</feature>
<gene>
    <name evidence="4" type="ORF">Ga0074812_11817</name>
</gene>
<dbReference type="PROSITE" id="PS50977">
    <property type="entry name" value="HTH_TETR_2"/>
    <property type="match status" value="1"/>
</dbReference>
<dbReference type="PANTHER" id="PTHR30055">
    <property type="entry name" value="HTH-TYPE TRANSCRIPTIONAL REGULATOR RUTR"/>
    <property type="match status" value="1"/>
</dbReference>
<dbReference type="EMBL" id="FAOZ01000018">
    <property type="protein sequence ID" value="CUU58245.1"/>
    <property type="molecule type" value="Genomic_DNA"/>
</dbReference>
<dbReference type="SUPFAM" id="SSF46689">
    <property type="entry name" value="Homeodomain-like"/>
    <property type="match status" value="1"/>
</dbReference>
<dbReference type="Proteomes" id="UP000198802">
    <property type="component" value="Unassembled WGS sequence"/>
</dbReference>
<dbReference type="RefSeq" id="WP_091281086.1">
    <property type="nucleotide sequence ID" value="NZ_FAOZ01000018.1"/>
</dbReference>
<evidence type="ECO:0000256" key="2">
    <source>
        <dbReference type="PROSITE-ProRule" id="PRU00335"/>
    </source>
</evidence>
<dbReference type="AlphaFoldDB" id="A0A0S4QRL1"/>
<dbReference type="GO" id="GO:0000976">
    <property type="term" value="F:transcription cis-regulatory region binding"/>
    <property type="evidence" value="ECO:0007669"/>
    <property type="project" value="TreeGrafter"/>
</dbReference>
<evidence type="ECO:0000259" key="3">
    <source>
        <dbReference type="PROSITE" id="PS50977"/>
    </source>
</evidence>
<evidence type="ECO:0000256" key="1">
    <source>
        <dbReference type="ARBA" id="ARBA00023125"/>
    </source>
</evidence>
<keyword evidence="5" id="KW-1185">Reference proteome</keyword>
<protein>
    <submittedName>
        <fullName evidence="4">DNA-binding transcriptional regulator, AcrR family</fullName>
    </submittedName>
</protein>
<keyword evidence="1 2" id="KW-0238">DNA-binding</keyword>
<dbReference type="PANTHER" id="PTHR30055:SF229">
    <property type="entry name" value="HTH-TYPE TRANSCRIPTIONAL REPRESSOR RV1474C"/>
    <property type="match status" value="1"/>
</dbReference>
<evidence type="ECO:0000313" key="4">
    <source>
        <dbReference type="EMBL" id="CUU58245.1"/>
    </source>
</evidence>
<dbReference type="InterPro" id="IPR001647">
    <property type="entry name" value="HTH_TetR"/>
</dbReference>
<evidence type="ECO:0000313" key="5">
    <source>
        <dbReference type="Proteomes" id="UP000198802"/>
    </source>
</evidence>